<dbReference type="GO" id="GO:0008270">
    <property type="term" value="F:zinc ion binding"/>
    <property type="evidence" value="ECO:0007669"/>
    <property type="project" value="UniProtKB-UniRule"/>
</dbReference>
<evidence type="ECO:0000256" key="2">
    <source>
        <dbReference type="ARBA" id="ARBA00022694"/>
    </source>
</evidence>
<dbReference type="RefSeq" id="WP_109265224.1">
    <property type="nucleotide sequence ID" value="NZ_QEWP01000012.1"/>
</dbReference>
<dbReference type="GO" id="GO:0042781">
    <property type="term" value="F:3'-tRNA processing endoribonuclease activity"/>
    <property type="evidence" value="ECO:0007669"/>
    <property type="project" value="UniProtKB-UniRule"/>
</dbReference>
<feature type="binding site" evidence="8">
    <location>
        <position position="212"/>
    </location>
    <ligand>
        <name>Zn(2+)</name>
        <dbReference type="ChEBI" id="CHEBI:29105"/>
        <label>2</label>
        <note>catalytic</note>
    </ligand>
</feature>
<comment type="caution">
    <text evidence="9">The sequence shown here is derived from an EMBL/GenBank/DDBJ whole genome shotgun (WGS) entry which is preliminary data.</text>
</comment>
<evidence type="ECO:0000256" key="4">
    <source>
        <dbReference type="ARBA" id="ARBA00022723"/>
    </source>
</evidence>
<dbReference type="CDD" id="cd07717">
    <property type="entry name" value="RNaseZ_ZiPD-like_MBL-fold"/>
    <property type="match status" value="1"/>
</dbReference>
<dbReference type="OrthoDB" id="9800940at2"/>
<dbReference type="SUPFAM" id="SSF56281">
    <property type="entry name" value="Metallo-hydrolase/oxidoreductase"/>
    <property type="match status" value="1"/>
</dbReference>
<comment type="function">
    <text evidence="8">Zinc phosphodiesterase, which displays some tRNA 3'-processing endonuclease activity. Probably involved in tRNA maturation, by removing a 3'-trailer from precursor tRNA.</text>
</comment>
<evidence type="ECO:0000256" key="3">
    <source>
        <dbReference type="ARBA" id="ARBA00022722"/>
    </source>
</evidence>
<dbReference type="EC" id="3.1.26.11" evidence="8"/>
<proteinExistence type="inferred from homology"/>
<gene>
    <name evidence="8" type="primary">rnz</name>
    <name evidence="9" type="ORF">DDZ16_14620</name>
</gene>
<comment type="cofactor">
    <cofactor evidence="8">
        <name>Zn(2+)</name>
        <dbReference type="ChEBI" id="CHEBI:29105"/>
    </cofactor>
    <text evidence="8">Binds 2 Zn(2+) ions.</text>
</comment>
<dbReference type="EMBL" id="QEWP01000012">
    <property type="protein sequence ID" value="PWD98690.1"/>
    <property type="molecule type" value="Genomic_DNA"/>
</dbReference>
<feature type="binding site" evidence="8">
    <location>
        <position position="64"/>
    </location>
    <ligand>
        <name>Zn(2+)</name>
        <dbReference type="ChEBI" id="CHEBI:29105"/>
        <label>1</label>
        <note>catalytic</note>
    </ligand>
</feature>
<evidence type="ECO:0000313" key="10">
    <source>
        <dbReference type="Proteomes" id="UP000244956"/>
    </source>
</evidence>
<comment type="similarity">
    <text evidence="8">Belongs to the RNase Z family.</text>
</comment>
<keyword evidence="7 8" id="KW-0862">Zinc</keyword>
<keyword evidence="5 8" id="KW-0255">Endonuclease</keyword>
<feature type="binding site" evidence="8">
    <location>
        <position position="62"/>
    </location>
    <ligand>
        <name>Zn(2+)</name>
        <dbReference type="ChEBI" id="CHEBI:29105"/>
        <label>1</label>
        <note>catalytic</note>
    </ligand>
</feature>
<dbReference type="Proteomes" id="UP000244956">
    <property type="component" value="Unassembled WGS sequence"/>
</dbReference>
<feature type="active site" description="Proton acceptor" evidence="8">
    <location>
        <position position="66"/>
    </location>
</feature>
<feature type="binding site" evidence="8">
    <location>
        <position position="142"/>
    </location>
    <ligand>
        <name>Zn(2+)</name>
        <dbReference type="ChEBI" id="CHEBI:29105"/>
        <label>1</label>
        <note>catalytic</note>
    </ligand>
</feature>
<protein>
    <recommendedName>
        <fullName evidence="8">Ribonuclease Z</fullName>
        <shortName evidence="8">RNase Z</shortName>
        <ecNumber evidence="8">3.1.26.11</ecNumber>
    </recommendedName>
    <alternativeName>
        <fullName evidence="8">tRNA 3 endonuclease</fullName>
    </alternativeName>
    <alternativeName>
        <fullName evidence="8">tRNase Z</fullName>
    </alternativeName>
</protein>
<keyword evidence="10" id="KW-1185">Reference proteome</keyword>
<dbReference type="NCBIfam" id="NF000801">
    <property type="entry name" value="PRK00055.1-3"/>
    <property type="match status" value="1"/>
</dbReference>
<accession>A0A2U2B6I4</accession>
<comment type="catalytic activity">
    <reaction evidence="8">
        <text>Endonucleolytic cleavage of RNA, removing extra 3' nucleotides from tRNA precursor, generating 3' termini of tRNAs. A 3'-hydroxy group is left at the tRNA terminus and a 5'-phosphoryl group is left at the trailer molecule.</text>
        <dbReference type="EC" id="3.1.26.11"/>
    </reaction>
</comment>
<evidence type="ECO:0000256" key="8">
    <source>
        <dbReference type="HAMAP-Rule" id="MF_01818"/>
    </source>
</evidence>
<dbReference type="Pfam" id="PF23023">
    <property type="entry name" value="Anti-Pycsar_Apyc1"/>
    <property type="match status" value="1"/>
</dbReference>
<dbReference type="NCBIfam" id="TIGR02651">
    <property type="entry name" value="RNase_Z"/>
    <property type="match status" value="1"/>
</dbReference>
<reference evidence="9 10" key="1">
    <citation type="submission" date="2018-05" db="EMBL/GenBank/DDBJ databases">
        <title>Marinilabilia rubrum sp. nov., isolated from saltern sediment.</title>
        <authorList>
            <person name="Zhang R."/>
        </authorList>
    </citation>
    <scope>NUCLEOTIDE SEQUENCE [LARGE SCALE GENOMIC DNA]</scope>
    <source>
        <strain evidence="9 10">WTE16</strain>
    </source>
</reference>
<dbReference type="InterPro" id="IPR036866">
    <property type="entry name" value="RibonucZ/Hydroxyglut_hydro"/>
</dbReference>
<keyword evidence="6 8" id="KW-0378">Hydrolase</keyword>
<dbReference type="HAMAP" id="MF_01818">
    <property type="entry name" value="RNase_Z_BN"/>
    <property type="match status" value="1"/>
</dbReference>
<feature type="binding site" evidence="8">
    <location>
        <position position="270"/>
    </location>
    <ligand>
        <name>Zn(2+)</name>
        <dbReference type="ChEBI" id="CHEBI:29105"/>
        <label>2</label>
        <note>catalytic</note>
    </ligand>
</feature>
<name>A0A2U2B6I4_9BACT</name>
<feature type="binding site" evidence="8">
    <location>
        <position position="212"/>
    </location>
    <ligand>
        <name>Zn(2+)</name>
        <dbReference type="ChEBI" id="CHEBI:29105"/>
        <label>1</label>
        <note>catalytic</note>
    </ligand>
</feature>
<keyword evidence="4 8" id="KW-0479">Metal-binding</keyword>
<feature type="binding site" evidence="8">
    <location>
        <position position="67"/>
    </location>
    <ligand>
        <name>Zn(2+)</name>
        <dbReference type="ChEBI" id="CHEBI:29105"/>
        <label>2</label>
        <note>catalytic</note>
    </ligand>
</feature>
<evidence type="ECO:0000256" key="7">
    <source>
        <dbReference type="ARBA" id="ARBA00022833"/>
    </source>
</evidence>
<dbReference type="PANTHER" id="PTHR46018:SF2">
    <property type="entry name" value="ZINC PHOSPHODIESTERASE ELAC PROTEIN 1"/>
    <property type="match status" value="1"/>
</dbReference>
<sequence length="303" mass="34508">MGFSVTVLGSNSALPTSERNPTAQVLEASGRFFLIDCGEGTQMQLRRNRVHFGRINHIFISHLHGDHVFGLPGLISTFGLLGRTKDLHIYAISDLEKLLTPLIDYFNRDLPFKVVYHPFIAERDELIYQDNLLEIKTIPLKHRVPTVGFLFREKCKLRKINKQACDFYDVPVKWLHRIKEGEDFVSENGTVIENMKLTLNPPPSVSYAFCTDTRVHDGLIRAVEGVDMLYHEATFLKDQTELAVRTFHSTAEQAARVANEANVGKLLLGHFSSRYRDLTPFLDEARDIFPNSFLAREGDSFDV</sequence>
<comment type="subunit">
    <text evidence="1 8">Homodimer.</text>
</comment>
<dbReference type="Gene3D" id="3.60.15.10">
    <property type="entry name" value="Ribonuclease Z/Hydroxyacylglutathione hydrolase-like"/>
    <property type="match status" value="1"/>
</dbReference>
<organism evidence="9 10">
    <name type="scientific">Marinilabilia rubra</name>
    <dbReference type="NCBI Taxonomy" id="2162893"/>
    <lineage>
        <taxon>Bacteria</taxon>
        <taxon>Pseudomonadati</taxon>
        <taxon>Bacteroidota</taxon>
        <taxon>Bacteroidia</taxon>
        <taxon>Marinilabiliales</taxon>
        <taxon>Marinilabiliaceae</taxon>
        <taxon>Marinilabilia</taxon>
    </lineage>
</organism>
<keyword evidence="3 8" id="KW-0540">Nuclease</keyword>
<evidence type="ECO:0000256" key="1">
    <source>
        <dbReference type="ARBA" id="ARBA00011738"/>
    </source>
</evidence>
<evidence type="ECO:0000256" key="5">
    <source>
        <dbReference type="ARBA" id="ARBA00022759"/>
    </source>
</evidence>
<feature type="binding site" evidence="8">
    <location>
        <position position="66"/>
    </location>
    <ligand>
        <name>Zn(2+)</name>
        <dbReference type="ChEBI" id="CHEBI:29105"/>
        <label>2</label>
        <note>catalytic</note>
    </ligand>
</feature>
<evidence type="ECO:0000313" key="9">
    <source>
        <dbReference type="EMBL" id="PWD98690.1"/>
    </source>
</evidence>
<dbReference type="InterPro" id="IPR013471">
    <property type="entry name" value="RNase_Z/BN"/>
</dbReference>
<dbReference type="AlphaFoldDB" id="A0A2U2B6I4"/>
<dbReference type="PANTHER" id="PTHR46018">
    <property type="entry name" value="ZINC PHOSPHODIESTERASE ELAC PROTEIN 1"/>
    <property type="match status" value="1"/>
</dbReference>
<evidence type="ECO:0000256" key="6">
    <source>
        <dbReference type="ARBA" id="ARBA00022801"/>
    </source>
</evidence>
<keyword evidence="2 8" id="KW-0819">tRNA processing</keyword>